<name>A0ABQ5WID1_GLUJA</name>
<sequence length="99" mass="11279">MPTKNNENQSMEPIMTKNKEMTFKEYINSELPELYDGRALVIESLRNDTREIPILESEDDLISFVASHPNVSIPPYGILSGLYAEWRGHQFHAARGGVE</sequence>
<protein>
    <submittedName>
        <fullName evidence="1">Uncharacterized protein</fullName>
    </submittedName>
</protein>
<gene>
    <name evidence="1" type="ORF">GCM10010937_14200</name>
</gene>
<reference evidence="2" key="1">
    <citation type="journal article" date="2019" name="Int. J. Syst. Evol. Microbiol.">
        <title>The Global Catalogue of Microorganisms (GCM) 10K type strain sequencing project: providing services to taxonomists for standard genome sequencing and annotation.</title>
        <authorList>
            <consortium name="The Broad Institute Genomics Platform"/>
            <consortium name="The Broad Institute Genome Sequencing Center for Infectious Disease"/>
            <person name="Wu L."/>
            <person name="Ma J."/>
        </authorList>
    </citation>
    <scope>NUCLEOTIDE SEQUENCE [LARGE SCALE GENOMIC DNA]</scope>
    <source>
        <strain evidence="2">NBRC 3271</strain>
    </source>
</reference>
<proteinExistence type="predicted"/>
<comment type="caution">
    <text evidence="1">The sequence shown here is derived from an EMBL/GenBank/DDBJ whole genome shotgun (WGS) entry which is preliminary data.</text>
</comment>
<accession>A0ABQ5WID1</accession>
<dbReference type="EMBL" id="BSNT01000043">
    <property type="protein sequence ID" value="GLQ59617.1"/>
    <property type="molecule type" value="Genomic_DNA"/>
</dbReference>
<evidence type="ECO:0000313" key="2">
    <source>
        <dbReference type="Proteomes" id="UP001156613"/>
    </source>
</evidence>
<organism evidence="1 2">
    <name type="scientific">Gluconobacter japonicus</name>
    <dbReference type="NCBI Taxonomy" id="376620"/>
    <lineage>
        <taxon>Bacteria</taxon>
        <taxon>Pseudomonadati</taxon>
        <taxon>Pseudomonadota</taxon>
        <taxon>Alphaproteobacteria</taxon>
        <taxon>Acetobacterales</taxon>
        <taxon>Acetobacteraceae</taxon>
        <taxon>Gluconobacter</taxon>
    </lineage>
</organism>
<evidence type="ECO:0000313" key="1">
    <source>
        <dbReference type="EMBL" id="GLQ59617.1"/>
    </source>
</evidence>
<dbReference type="RefSeq" id="WP_062502424.1">
    <property type="nucleotide sequence ID" value="NZ_BEWO01000054.1"/>
</dbReference>
<keyword evidence="2" id="KW-1185">Reference proteome</keyword>
<dbReference type="Proteomes" id="UP001156613">
    <property type="component" value="Unassembled WGS sequence"/>
</dbReference>